<dbReference type="PANTHER" id="PTHR16466">
    <property type="entry name" value="TELOMERE REPEAT-BINDING FACTOR 2-INTERACTING PROTEIN 1"/>
    <property type="match status" value="1"/>
</dbReference>
<dbReference type="Ensembl" id="ENSSAUT00010033491.1">
    <property type="protein sequence ID" value="ENSSAUP00010031785.1"/>
    <property type="gene ID" value="ENSSAUG00010013549.1"/>
</dbReference>
<feature type="compositionally biased region" description="Basic and acidic residues" evidence="11">
    <location>
        <begin position="198"/>
        <end position="215"/>
    </location>
</feature>
<reference evidence="15" key="2">
    <citation type="submission" date="2025-08" db="UniProtKB">
        <authorList>
            <consortium name="Ensembl"/>
        </authorList>
    </citation>
    <scope>IDENTIFICATION</scope>
</reference>
<feature type="compositionally biased region" description="Pro residues" evidence="11">
    <location>
        <begin position="497"/>
        <end position="507"/>
    </location>
</feature>
<dbReference type="GO" id="GO:0010833">
    <property type="term" value="P:telomere maintenance via telomere lengthening"/>
    <property type="evidence" value="ECO:0007669"/>
    <property type="project" value="UniProtKB-UniRule"/>
</dbReference>
<keyword evidence="5 10" id="KW-0805">Transcription regulation</keyword>
<reference evidence="15" key="1">
    <citation type="submission" date="2021-04" db="EMBL/GenBank/DDBJ databases">
        <authorList>
            <consortium name="Wellcome Sanger Institute Data Sharing"/>
        </authorList>
    </citation>
    <scope>NUCLEOTIDE SEQUENCE [LARGE SCALE GENOMIC DNA]</scope>
</reference>
<protein>
    <recommendedName>
        <fullName evidence="2 10">Telomeric repeat-binding factor 2-interacting protein 1</fullName>
        <shortName evidence="10">TERF2-interacting telomeric protein 1</shortName>
    </recommendedName>
    <alternativeName>
        <fullName evidence="9 10">Repressor/activator protein 1 homolog</fullName>
    </alternativeName>
</protein>
<dbReference type="Pfam" id="PF16589">
    <property type="entry name" value="BRCT_2"/>
    <property type="match status" value="1"/>
</dbReference>
<dbReference type="Pfam" id="PF11626">
    <property type="entry name" value="Rap1_C"/>
    <property type="match status" value="1"/>
</dbReference>
<feature type="compositionally biased region" description="Low complexity" evidence="11">
    <location>
        <begin position="376"/>
        <end position="387"/>
    </location>
</feature>
<keyword evidence="7 10" id="KW-0804">Transcription</keyword>
<evidence type="ECO:0000259" key="14">
    <source>
        <dbReference type="Pfam" id="PF16589"/>
    </source>
</evidence>
<dbReference type="GeneTree" id="ENSGT00390000005351"/>
<keyword evidence="6 10" id="KW-0010">Activator</keyword>
<dbReference type="GO" id="GO:0042162">
    <property type="term" value="F:telomeric DNA binding"/>
    <property type="evidence" value="ECO:0007669"/>
    <property type="project" value="TreeGrafter"/>
</dbReference>
<dbReference type="AlphaFoldDB" id="A0A671VZ15"/>
<comment type="subunit">
    <text evidence="10">Homodimer.</text>
</comment>
<dbReference type="GeneID" id="115584123"/>
<evidence type="ECO:0000256" key="8">
    <source>
        <dbReference type="ARBA" id="ARBA00023242"/>
    </source>
</evidence>
<dbReference type="PANTHER" id="PTHR16466:SF6">
    <property type="entry name" value="TELOMERIC REPEAT-BINDING FACTOR 2-INTERACTING PROTEIN 1"/>
    <property type="match status" value="1"/>
</dbReference>
<feature type="compositionally biased region" description="Basic and acidic residues" evidence="11">
    <location>
        <begin position="336"/>
        <end position="345"/>
    </location>
</feature>
<dbReference type="SUPFAM" id="SSF46689">
    <property type="entry name" value="Homeodomain-like"/>
    <property type="match status" value="1"/>
</dbReference>
<feature type="compositionally biased region" description="Polar residues" evidence="11">
    <location>
        <begin position="396"/>
        <end position="407"/>
    </location>
</feature>
<organism evidence="15 16">
    <name type="scientific">Sparus aurata</name>
    <name type="common">Gilthead sea bream</name>
    <dbReference type="NCBI Taxonomy" id="8175"/>
    <lineage>
        <taxon>Eukaryota</taxon>
        <taxon>Metazoa</taxon>
        <taxon>Chordata</taxon>
        <taxon>Craniata</taxon>
        <taxon>Vertebrata</taxon>
        <taxon>Euteleostomi</taxon>
        <taxon>Actinopterygii</taxon>
        <taxon>Neopterygii</taxon>
        <taxon>Teleostei</taxon>
        <taxon>Neoteleostei</taxon>
        <taxon>Acanthomorphata</taxon>
        <taxon>Eupercaria</taxon>
        <taxon>Spariformes</taxon>
        <taxon>Sparidae</taxon>
        <taxon>Sparus</taxon>
    </lineage>
</organism>
<name>A0A671VZ15_SPAAU</name>
<keyword evidence="8 10" id="KW-0539">Nucleus</keyword>
<dbReference type="CTD" id="54386"/>
<dbReference type="Pfam" id="PF08914">
    <property type="entry name" value="Myb_Rap1"/>
    <property type="match status" value="1"/>
</dbReference>
<keyword evidence="3 10" id="KW-0158">Chromosome</keyword>
<dbReference type="FunFam" id="1.10.10.60:FF:000246">
    <property type="entry name" value="Telomeric repeat-binding factor 2-interacting protein 1"/>
    <property type="match status" value="1"/>
</dbReference>
<feature type="compositionally biased region" description="Basic and acidic residues" evidence="11">
    <location>
        <begin position="362"/>
        <end position="371"/>
    </location>
</feature>
<evidence type="ECO:0000256" key="6">
    <source>
        <dbReference type="ARBA" id="ARBA00023159"/>
    </source>
</evidence>
<dbReference type="OMA" id="MRFFIRP"/>
<keyword evidence="16" id="KW-1185">Reference proteome</keyword>
<evidence type="ECO:0000313" key="15">
    <source>
        <dbReference type="Ensembl" id="ENSSAUP00010031785.1"/>
    </source>
</evidence>
<sequence>MSSKQQHVDKPNISPVLFMDVDGEPMSFFLRPGPVKRKLQPFITAGGGLLCNVQQPGAILLIDPEERGSFPETTAHWYVSTQYISDCVEKDEQLNLDDYRLNPEVSRRKSARLNNSASGLSVGRIGYTAEDDAAILSYVSNHKTEIGGNRLWQEMEKQQVTTHSWQSMKYRYRVRLAKKQTEVVEAETTAEEAEAADGETKVEGKQETEVEKPSSADDAASPQKPSTESDLTQIDAQFIPAQSKTPETSEAQTSICPQEQVQHVNPQTEEQPLENSQVEIVEAETCNSPQPEGPRSDPPTDAQPIPAESTETAEPQTSVLEDSPPAQPKSLPDTSAQKKLEEKQKASPRLEQQQRRLTRRQLQLEEPEHYGKKLRSSLSSVEQLTSSPQPLRKTKSQSLGKDSTVDQPPSKKAKVKSAAAVEEVGKSPQEENEQAMVSETTQADAESISVPQNGEKKKEKRRLGILEMATKEFEDESESDEEAAPALRNTTETALMQPPPTEPPLPTPDTAASSKSNPEPRADLQEDEEETETSTSDCLPPSGRPEPSVNKPPVVNGTSTAHLFIFDRESQEEESQSVIGEILAAPANPQSKVNIDAAFSLTQVQLEEDKQRIRELMKETNQDLATVTKALLKTSGEFSAALDLLLNPASVSGPFWTRSDDRLLLSADPINRQQLQEKYSEGGLAKRIVFLEVDE</sequence>
<proteinExistence type="inferred from homology"/>
<evidence type="ECO:0000256" key="3">
    <source>
        <dbReference type="ARBA" id="ARBA00022454"/>
    </source>
</evidence>
<dbReference type="InterPro" id="IPR001357">
    <property type="entry name" value="BRCT_dom"/>
</dbReference>
<dbReference type="InterPro" id="IPR009057">
    <property type="entry name" value="Homeodomain-like_sf"/>
</dbReference>
<dbReference type="CDD" id="cd11653">
    <property type="entry name" value="rap1_RCT"/>
    <property type="match status" value="1"/>
</dbReference>
<feature type="compositionally biased region" description="Polar residues" evidence="11">
    <location>
        <begin position="223"/>
        <end position="278"/>
    </location>
</feature>
<dbReference type="Gene3D" id="1.10.10.60">
    <property type="entry name" value="Homeodomain-like"/>
    <property type="match status" value="1"/>
</dbReference>
<feature type="compositionally biased region" description="Acidic residues" evidence="11">
    <location>
        <begin position="473"/>
        <end position="483"/>
    </location>
</feature>
<evidence type="ECO:0000256" key="5">
    <source>
        <dbReference type="ARBA" id="ARBA00023015"/>
    </source>
</evidence>
<evidence type="ECO:0000259" key="13">
    <source>
        <dbReference type="Pfam" id="PF11626"/>
    </source>
</evidence>
<dbReference type="OrthoDB" id="435460at2759"/>
<keyword evidence="4 10" id="KW-0779">Telomere</keyword>
<evidence type="ECO:0000256" key="10">
    <source>
        <dbReference type="RuleBase" id="RU367107"/>
    </source>
</evidence>
<dbReference type="InParanoid" id="A0A671VZ15"/>
<evidence type="ECO:0000256" key="4">
    <source>
        <dbReference type="ARBA" id="ARBA00022895"/>
    </source>
</evidence>
<dbReference type="GO" id="GO:0005654">
    <property type="term" value="C:nucleoplasm"/>
    <property type="evidence" value="ECO:0007669"/>
    <property type="project" value="UniProtKB-ARBA"/>
</dbReference>
<dbReference type="Proteomes" id="UP000472265">
    <property type="component" value="Chromosome 6"/>
</dbReference>
<dbReference type="FunCoup" id="A0A671VZ15">
    <property type="interactions" value="226"/>
</dbReference>
<evidence type="ECO:0000256" key="1">
    <source>
        <dbReference type="ARBA" id="ARBA00010467"/>
    </source>
</evidence>
<dbReference type="InterPro" id="IPR015010">
    <property type="entry name" value="TERF2IP_Myb"/>
</dbReference>
<reference evidence="15" key="3">
    <citation type="submission" date="2025-09" db="UniProtKB">
        <authorList>
            <consortium name="Ensembl"/>
        </authorList>
    </citation>
    <scope>IDENTIFICATION</scope>
</reference>
<evidence type="ECO:0000256" key="9">
    <source>
        <dbReference type="ARBA" id="ARBA00032471"/>
    </source>
</evidence>
<dbReference type="GO" id="GO:0031848">
    <property type="term" value="P:protection from non-homologous end joining at telomere"/>
    <property type="evidence" value="ECO:0007669"/>
    <property type="project" value="TreeGrafter"/>
</dbReference>
<dbReference type="InterPro" id="IPR036420">
    <property type="entry name" value="BRCT_dom_sf"/>
</dbReference>
<feature type="domain" description="TERF2-interacting telomeric protein 1 Myb" evidence="12">
    <location>
        <begin position="127"/>
        <end position="182"/>
    </location>
</feature>
<dbReference type="GO" id="GO:0006355">
    <property type="term" value="P:regulation of DNA-templated transcription"/>
    <property type="evidence" value="ECO:0007669"/>
    <property type="project" value="UniProtKB-UniRule"/>
</dbReference>
<comment type="function">
    <text evidence="10">Acts both as a regulator of telomere function and as a transcription regulator. Involved in the regulation of telomere length and protection as a component of the shelterin complex (telosome). Does not bind DNA directly: recruited to telomeric double-stranded 5'-TTAGGG-3' repeats via its interaction with terf2. Independently of its function in telomeres, also acts as a transcription regulator: recruited to extratelomeric 5'-TTAGGG-3' sites via its association with terf2 or other factors, and regulates gene expression.</text>
</comment>
<accession>A0A671VZ15</accession>
<dbReference type="RefSeq" id="XP_030277404.1">
    <property type="nucleotide sequence ID" value="XM_030421544.1"/>
</dbReference>
<feature type="domain" description="TRF2-interacting telomeric protein/Rap1 C-terminal" evidence="13">
    <location>
        <begin position="617"/>
        <end position="692"/>
    </location>
</feature>
<feature type="domain" description="BRCT" evidence="14">
    <location>
        <begin position="17"/>
        <end position="100"/>
    </location>
</feature>
<evidence type="ECO:0000313" key="16">
    <source>
        <dbReference type="Proteomes" id="UP000472265"/>
    </source>
</evidence>
<dbReference type="SUPFAM" id="SSF52113">
    <property type="entry name" value="BRCT domain"/>
    <property type="match status" value="1"/>
</dbReference>
<gene>
    <name evidence="15" type="primary">terf2ip</name>
</gene>
<comment type="similarity">
    <text evidence="1 10">Belongs to the RAP1 family.</text>
</comment>
<dbReference type="CDD" id="cd11655">
    <property type="entry name" value="rap1_myb-like"/>
    <property type="match status" value="1"/>
</dbReference>
<evidence type="ECO:0000256" key="2">
    <source>
        <dbReference type="ARBA" id="ARBA00017805"/>
    </source>
</evidence>
<comment type="subcellular location">
    <subcellularLocation>
        <location evidence="10">Nucleus</location>
    </subcellularLocation>
    <subcellularLocation>
        <location evidence="10">Chromosome</location>
        <location evidence="10">Telomere</location>
    </subcellularLocation>
</comment>
<feature type="region of interest" description="Disordered" evidence="11">
    <location>
        <begin position="182"/>
        <end position="556"/>
    </location>
</feature>
<dbReference type="InterPro" id="IPR021661">
    <property type="entry name" value="Rap1_C"/>
</dbReference>
<evidence type="ECO:0000259" key="12">
    <source>
        <dbReference type="Pfam" id="PF08914"/>
    </source>
</evidence>
<dbReference type="InterPro" id="IPR039595">
    <property type="entry name" value="TE2IP/Rap1"/>
</dbReference>
<feature type="compositionally biased region" description="Acidic residues" evidence="11">
    <location>
        <begin position="184"/>
        <end position="197"/>
    </location>
</feature>
<feature type="compositionally biased region" description="Polar residues" evidence="11">
    <location>
        <begin position="309"/>
        <end position="320"/>
    </location>
</feature>
<dbReference type="GO" id="GO:0070187">
    <property type="term" value="C:shelterin complex"/>
    <property type="evidence" value="ECO:0007669"/>
    <property type="project" value="TreeGrafter"/>
</dbReference>
<feature type="compositionally biased region" description="Polar residues" evidence="11">
    <location>
        <begin position="435"/>
        <end position="452"/>
    </location>
</feature>
<evidence type="ECO:0000256" key="11">
    <source>
        <dbReference type="SAM" id="MobiDB-lite"/>
    </source>
</evidence>
<evidence type="ECO:0000256" key="7">
    <source>
        <dbReference type="ARBA" id="ARBA00023163"/>
    </source>
</evidence>